<dbReference type="EMBL" id="JACHMH010000001">
    <property type="protein sequence ID" value="MBB4681706.1"/>
    <property type="molecule type" value="Genomic_DNA"/>
</dbReference>
<evidence type="ECO:0000313" key="3">
    <source>
        <dbReference type="Proteomes" id="UP000533598"/>
    </source>
</evidence>
<keyword evidence="1" id="KW-0472">Membrane</keyword>
<gene>
    <name evidence="2" type="ORF">HNR67_007824</name>
</gene>
<proteinExistence type="predicted"/>
<protein>
    <submittedName>
        <fullName evidence="2">Uncharacterized protein</fullName>
    </submittedName>
</protein>
<evidence type="ECO:0000313" key="2">
    <source>
        <dbReference type="EMBL" id="MBB4681706.1"/>
    </source>
</evidence>
<keyword evidence="3" id="KW-1185">Reference proteome</keyword>
<keyword evidence="1" id="KW-0812">Transmembrane</keyword>
<accession>A0A7W7CKY6</accession>
<dbReference type="AlphaFoldDB" id="A0A7W7CKY6"/>
<keyword evidence="1" id="KW-1133">Transmembrane helix</keyword>
<organism evidence="2 3">
    <name type="scientific">Crossiella cryophila</name>
    <dbReference type="NCBI Taxonomy" id="43355"/>
    <lineage>
        <taxon>Bacteria</taxon>
        <taxon>Bacillati</taxon>
        <taxon>Actinomycetota</taxon>
        <taxon>Actinomycetes</taxon>
        <taxon>Pseudonocardiales</taxon>
        <taxon>Pseudonocardiaceae</taxon>
        <taxon>Crossiella</taxon>
    </lineage>
</organism>
<sequence length="177" mass="19732">MPGSRRTRRWFLGVAIAVVAVLVAGVAVYVYQWSRRGMQPTITAAEGARRVEEYTRQAAARLPAHARLVNSGGTELFSTAPCDQPSDHGPQGRVQVSVSYQIHDLDPAKFTEYFDALRAFWSGNGYTVLTDSRPKDWYLWVQREPDEFRFSLEGNDLGKLYLGGVTPCLWPNGTPPA</sequence>
<comment type="caution">
    <text evidence="2">The sequence shown here is derived from an EMBL/GenBank/DDBJ whole genome shotgun (WGS) entry which is preliminary data.</text>
</comment>
<dbReference type="Proteomes" id="UP000533598">
    <property type="component" value="Unassembled WGS sequence"/>
</dbReference>
<reference evidence="2 3" key="1">
    <citation type="submission" date="2020-08" db="EMBL/GenBank/DDBJ databases">
        <title>Sequencing the genomes of 1000 actinobacteria strains.</title>
        <authorList>
            <person name="Klenk H.-P."/>
        </authorList>
    </citation>
    <scope>NUCLEOTIDE SEQUENCE [LARGE SCALE GENOMIC DNA]</scope>
    <source>
        <strain evidence="2 3">DSM 44230</strain>
    </source>
</reference>
<evidence type="ECO:0000256" key="1">
    <source>
        <dbReference type="SAM" id="Phobius"/>
    </source>
</evidence>
<name>A0A7W7CKY6_9PSEU</name>
<feature type="transmembrane region" description="Helical" evidence="1">
    <location>
        <begin position="12"/>
        <end position="31"/>
    </location>
</feature>